<accession>A0A0D1EKT7</accession>
<keyword evidence="2" id="KW-1185">Reference proteome</keyword>
<sequence>MSRTAQIAAMLVLPCIGMGIAERSWALSCLRPSVESSFAAAQASSSIYEMAVGTFIVAPGEALPPAVTDDPNREPSRIAARFEGRFATLEGFEQERQVPVTLELGCTGPWCATVPTGQVLVFLERADDGYVLSEGACPRLMFAANPEKERQAMACLTDPEACNASGN</sequence>
<reference evidence="1 2" key="1">
    <citation type="submission" date="2015-02" db="EMBL/GenBank/DDBJ databases">
        <title>Genome Sequence of Jannaschia aquimarina DSM28248, a member of the Roseobacter clade.</title>
        <authorList>
            <person name="Voget S."/>
            <person name="Daniel R."/>
        </authorList>
    </citation>
    <scope>NUCLEOTIDE SEQUENCE [LARGE SCALE GENOMIC DNA]</scope>
    <source>
        <strain evidence="1 2">GSW-M26</strain>
    </source>
</reference>
<dbReference type="EMBL" id="JYFE01000036">
    <property type="protein sequence ID" value="KIT16345.1"/>
    <property type="molecule type" value="Genomic_DNA"/>
</dbReference>
<organism evidence="1 2">
    <name type="scientific">Jannaschia aquimarina</name>
    <dbReference type="NCBI Taxonomy" id="935700"/>
    <lineage>
        <taxon>Bacteria</taxon>
        <taxon>Pseudomonadati</taxon>
        <taxon>Pseudomonadota</taxon>
        <taxon>Alphaproteobacteria</taxon>
        <taxon>Rhodobacterales</taxon>
        <taxon>Roseobacteraceae</taxon>
        <taxon>Jannaschia</taxon>
    </lineage>
</organism>
<dbReference type="AlphaFoldDB" id="A0A0D1EKT7"/>
<proteinExistence type="predicted"/>
<dbReference type="Proteomes" id="UP000032232">
    <property type="component" value="Unassembled WGS sequence"/>
</dbReference>
<evidence type="ECO:0000313" key="1">
    <source>
        <dbReference type="EMBL" id="KIT16345.1"/>
    </source>
</evidence>
<protein>
    <submittedName>
        <fullName evidence="1">Uncharacterized protein</fullName>
    </submittedName>
</protein>
<dbReference type="STRING" id="935700.jaqu_19410"/>
<name>A0A0D1EKT7_9RHOB</name>
<gene>
    <name evidence="1" type="ORF">jaqu_19410</name>
</gene>
<dbReference type="PATRIC" id="fig|935700.4.peg.2008"/>
<dbReference type="OrthoDB" id="8451541at2"/>
<comment type="caution">
    <text evidence="1">The sequence shown here is derived from an EMBL/GenBank/DDBJ whole genome shotgun (WGS) entry which is preliminary data.</text>
</comment>
<dbReference type="RefSeq" id="WP_052500893.1">
    <property type="nucleotide sequence ID" value="NZ_FZPF01000009.1"/>
</dbReference>
<evidence type="ECO:0000313" key="2">
    <source>
        <dbReference type="Proteomes" id="UP000032232"/>
    </source>
</evidence>